<protein>
    <recommendedName>
        <fullName evidence="1">CinA-like protein</fullName>
    </recommendedName>
</protein>
<dbReference type="Gene3D" id="3.40.980.10">
    <property type="entry name" value="MoaB/Mog-like domain"/>
    <property type="match status" value="1"/>
</dbReference>
<dbReference type="AlphaFoldDB" id="A0A839IKP4"/>
<dbReference type="SUPFAM" id="SSF53218">
    <property type="entry name" value="Molybdenum cofactor biosynthesis proteins"/>
    <property type="match status" value="1"/>
</dbReference>
<sequence>MNIQLLMTGNELMSGDIIDSNSSMIADHLQPLGITVTRKVTVGDSLNTLIDEIRSLSQSADLLLVNGGLGPTRDDLTAEALARATGTELVENAIALEHLTTWCEKRGAQLNQANLKQTLLPEGCEVIPNPRGTAVGFQMLLNNSLVVCTPGVPSELREMLRQTIIPALNDQADPAKASTRDRFHVFGIGESRLQQMITDQIPDWPDALELGFRAGAPTLEVKIQSKKQDAELREHYLEKLLAVFRDSITSSGNDSQAQALVSLLSERGKTLTTAESCTGGLIASMITSVAGASAVFEAGYVTYSNQQKTRMLGVSEQTLEQHGAVSEHTVREMAQGALKESGADYAIAVSGIAGPDGGSDEKPVGTVWLAWGDSSSIEAARLYLPYPRKLFQTMTAGAGLDLIRRKVLELSTHPDYLVERVHPSWKA</sequence>
<dbReference type="PIRSF" id="PIRSF006728">
    <property type="entry name" value="CinA"/>
    <property type="match status" value="1"/>
</dbReference>
<dbReference type="SMART" id="SM00852">
    <property type="entry name" value="MoCF_biosynth"/>
    <property type="match status" value="1"/>
</dbReference>
<dbReference type="EMBL" id="JACJFM010000001">
    <property type="protein sequence ID" value="MBB1485280.1"/>
    <property type="molecule type" value="Genomic_DNA"/>
</dbReference>
<dbReference type="NCBIfam" id="TIGR00200">
    <property type="entry name" value="cinA_nterm"/>
    <property type="match status" value="1"/>
</dbReference>
<evidence type="ECO:0000313" key="3">
    <source>
        <dbReference type="EMBL" id="MBB1485280.1"/>
    </source>
</evidence>
<dbReference type="PANTHER" id="PTHR13939:SF0">
    <property type="entry name" value="NMN AMIDOHYDROLASE-LIKE PROTEIN YFAY"/>
    <property type="match status" value="1"/>
</dbReference>
<dbReference type="Pfam" id="PF02464">
    <property type="entry name" value="CinA"/>
    <property type="match status" value="1"/>
</dbReference>
<dbReference type="RefSeq" id="WP_182807047.1">
    <property type="nucleotide sequence ID" value="NZ_JACJFM010000001.1"/>
</dbReference>
<dbReference type="NCBIfam" id="TIGR00199">
    <property type="entry name" value="PncC_domain"/>
    <property type="match status" value="1"/>
</dbReference>
<dbReference type="CDD" id="cd00885">
    <property type="entry name" value="cinA"/>
    <property type="match status" value="1"/>
</dbReference>
<keyword evidence="4" id="KW-1185">Reference proteome</keyword>
<evidence type="ECO:0000256" key="1">
    <source>
        <dbReference type="HAMAP-Rule" id="MF_00226"/>
    </source>
</evidence>
<evidence type="ECO:0000259" key="2">
    <source>
        <dbReference type="SMART" id="SM00852"/>
    </source>
</evidence>
<name>A0A839IKP4_9GAMM</name>
<comment type="caution">
    <text evidence="3">The sequence shown here is derived from an EMBL/GenBank/DDBJ whole genome shotgun (WGS) entry which is preliminary data.</text>
</comment>
<dbReference type="InterPro" id="IPR050101">
    <property type="entry name" value="CinA"/>
</dbReference>
<dbReference type="SUPFAM" id="SSF142433">
    <property type="entry name" value="CinA-like"/>
    <property type="match status" value="1"/>
</dbReference>
<organism evidence="3 4">
    <name type="scientific">Oceanospirillum sediminis</name>
    <dbReference type="NCBI Taxonomy" id="2760088"/>
    <lineage>
        <taxon>Bacteria</taxon>
        <taxon>Pseudomonadati</taxon>
        <taxon>Pseudomonadota</taxon>
        <taxon>Gammaproteobacteria</taxon>
        <taxon>Oceanospirillales</taxon>
        <taxon>Oceanospirillaceae</taxon>
        <taxon>Oceanospirillum</taxon>
    </lineage>
</organism>
<gene>
    <name evidence="3" type="ORF">H4O21_01425</name>
</gene>
<dbReference type="InterPro" id="IPR008136">
    <property type="entry name" value="CinA_C"/>
</dbReference>
<dbReference type="PANTHER" id="PTHR13939">
    <property type="entry name" value="NICOTINAMIDE-NUCLEOTIDE AMIDOHYDROLASE PNCC"/>
    <property type="match status" value="1"/>
</dbReference>
<dbReference type="InterPro" id="IPR001453">
    <property type="entry name" value="MoaB/Mog_dom"/>
</dbReference>
<dbReference type="Gene3D" id="3.90.950.20">
    <property type="entry name" value="CinA-like"/>
    <property type="match status" value="1"/>
</dbReference>
<feature type="domain" description="MoaB/Mog" evidence="2">
    <location>
        <begin position="4"/>
        <end position="171"/>
    </location>
</feature>
<dbReference type="InterPro" id="IPR036425">
    <property type="entry name" value="MoaB/Mog-like_dom_sf"/>
</dbReference>
<evidence type="ECO:0000313" key="4">
    <source>
        <dbReference type="Proteomes" id="UP000565262"/>
    </source>
</evidence>
<comment type="similarity">
    <text evidence="1">Belongs to the CinA family.</text>
</comment>
<dbReference type="InterPro" id="IPR036653">
    <property type="entry name" value="CinA-like_C"/>
</dbReference>
<reference evidence="3 4" key="1">
    <citation type="submission" date="2020-08" db="EMBL/GenBank/DDBJ databases">
        <title>Oceanospirillum sp. nov. isolated from marine sediment.</title>
        <authorList>
            <person name="Ji X."/>
        </authorList>
    </citation>
    <scope>NUCLEOTIDE SEQUENCE [LARGE SCALE GENOMIC DNA]</scope>
    <source>
        <strain evidence="3 4">D5</strain>
    </source>
</reference>
<dbReference type="NCBIfam" id="TIGR00177">
    <property type="entry name" value="molyb_syn"/>
    <property type="match status" value="1"/>
</dbReference>
<dbReference type="Proteomes" id="UP000565262">
    <property type="component" value="Unassembled WGS sequence"/>
</dbReference>
<dbReference type="Pfam" id="PF00994">
    <property type="entry name" value="MoCF_biosynth"/>
    <property type="match status" value="1"/>
</dbReference>
<proteinExistence type="inferred from homology"/>
<dbReference type="InterPro" id="IPR008135">
    <property type="entry name" value="Competence-induced_CinA"/>
</dbReference>
<accession>A0A839IKP4</accession>
<dbReference type="HAMAP" id="MF_00226_B">
    <property type="entry name" value="CinA_B"/>
    <property type="match status" value="1"/>
</dbReference>